<protein>
    <recommendedName>
        <fullName evidence="6">RNA methyltransferase</fullName>
        <ecNumber evidence="6">2.1.1.-</ecNumber>
    </recommendedName>
</protein>
<dbReference type="SUPFAM" id="SSF53335">
    <property type="entry name" value="S-adenosyl-L-methionine-dependent methyltransferases"/>
    <property type="match status" value="1"/>
</dbReference>
<evidence type="ECO:0000256" key="6">
    <source>
        <dbReference type="RuleBase" id="RU367087"/>
    </source>
</evidence>
<feature type="domain" description="Bin3-type SAM" evidence="7">
    <location>
        <begin position="1"/>
        <end position="239"/>
    </location>
</feature>
<accession>W8AVX3</accession>
<dbReference type="InterPro" id="IPR010675">
    <property type="entry name" value="Bin3_C"/>
</dbReference>
<dbReference type="OrthoDB" id="273070at2759"/>
<comment type="similarity">
    <text evidence="1 6">Belongs to the methyltransferase superfamily.</text>
</comment>
<evidence type="ECO:0000313" key="9">
    <source>
        <dbReference type="EMBL" id="JAB93020.1"/>
    </source>
</evidence>
<evidence type="ECO:0000256" key="4">
    <source>
        <dbReference type="ARBA" id="ARBA00022691"/>
    </source>
</evidence>
<dbReference type="Gene3D" id="3.40.50.150">
    <property type="entry name" value="Vaccinia Virus protein VP39"/>
    <property type="match status" value="1"/>
</dbReference>
<dbReference type="InterPro" id="IPR039772">
    <property type="entry name" value="Bin3-like"/>
</dbReference>
<dbReference type="GO" id="GO:0005737">
    <property type="term" value="C:cytoplasm"/>
    <property type="evidence" value="ECO:0007669"/>
    <property type="project" value="TreeGrafter"/>
</dbReference>
<evidence type="ECO:0000313" key="8">
    <source>
        <dbReference type="EMBL" id="CAD6998197.1"/>
    </source>
</evidence>
<dbReference type="KEGG" id="ccat:101453271"/>
<dbReference type="AlphaFoldDB" id="W8AVX3"/>
<evidence type="ECO:0000256" key="5">
    <source>
        <dbReference type="PROSITE-ProRule" id="PRU00848"/>
    </source>
</evidence>
<dbReference type="GO" id="GO:0032259">
    <property type="term" value="P:methylation"/>
    <property type="evidence" value="ECO:0007669"/>
    <property type="project" value="UniProtKB-KW"/>
</dbReference>
<dbReference type="InterPro" id="IPR024160">
    <property type="entry name" value="BIN3_SAM-bd_dom"/>
</dbReference>
<name>W8AVX3_CERCA</name>
<dbReference type="EC" id="2.1.1.-" evidence="6"/>
<dbReference type="PANTHER" id="PTHR12315">
    <property type="entry name" value="BICOID-INTERACTING PROTEIN RELATED"/>
    <property type="match status" value="1"/>
</dbReference>
<dbReference type="EMBL" id="CAJHJT010000012">
    <property type="protein sequence ID" value="CAD6998197.1"/>
    <property type="molecule type" value="Genomic_DNA"/>
</dbReference>
<dbReference type="Pfam" id="PF06859">
    <property type="entry name" value="Bin3"/>
    <property type="match status" value="1"/>
</dbReference>
<reference evidence="9" key="2">
    <citation type="journal article" date="2014" name="BMC Genomics">
        <title>A genomic perspective to assessing quality of mass-reared SIT flies used in Mediterranean fruit fly (Ceratitis capitata) eradication in California.</title>
        <authorList>
            <person name="Calla B."/>
            <person name="Hall B."/>
            <person name="Hou S."/>
            <person name="Geib S.M."/>
        </authorList>
    </citation>
    <scope>NUCLEOTIDE SEQUENCE</scope>
</reference>
<dbReference type="Proteomes" id="UP000606786">
    <property type="component" value="Unassembled WGS sequence"/>
</dbReference>
<dbReference type="GO" id="GO:2000632">
    <property type="term" value="P:negative regulation of pre-miRNA processing"/>
    <property type="evidence" value="ECO:0007669"/>
    <property type="project" value="TreeGrafter"/>
</dbReference>
<sequence length="239" mass="28108">MDYRNNDPGAVQYGNFVNYYKFNNAGQRLKLLPRDVWNDVENTPSTTEPYLVLDVGCNAGNLTQLLYTFLNDCVGIPNGRDIQILGVDIDAELVKRAKDSNEFPSNVSYDNLDIMDANALNRIKEYLFKRNRKRFDVVSSFSITMWIHLNHEDEGLRQFLTKLCDLAKLLVIEPQPWKCYQTAVRRMKRAGDEFPLFVTLEWRSNVEECIQNFLEIELVRKKIFECAPTRWQRRICFYR</sequence>
<proteinExistence type="evidence at transcript level"/>
<evidence type="ECO:0000259" key="7">
    <source>
        <dbReference type="PROSITE" id="PS51515"/>
    </source>
</evidence>
<dbReference type="PANTHER" id="PTHR12315:SF1">
    <property type="entry name" value="RNA 5'-MONOPHOSPHATE METHYLTRANSFERASE"/>
    <property type="match status" value="1"/>
</dbReference>
<organism evidence="9">
    <name type="scientific">Ceratitis capitata</name>
    <name type="common">Mediterranean fruit fly</name>
    <name type="synonym">Tephritis capitata</name>
    <dbReference type="NCBI Taxonomy" id="7213"/>
    <lineage>
        <taxon>Eukaryota</taxon>
        <taxon>Metazoa</taxon>
        <taxon>Ecdysozoa</taxon>
        <taxon>Arthropoda</taxon>
        <taxon>Hexapoda</taxon>
        <taxon>Insecta</taxon>
        <taxon>Pterygota</taxon>
        <taxon>Neoptera</taxon>
        <taxon>Endopterygota</taxon>
        <taxon>Diptera</taxon>
        <taxon>Brachycera</taxon>
        <taxon>Muscomorpha</taxon>
        <taxon>Tephritoidea</taxon>
        <taxon>Tephritidae</taxon>
        <taxon>Ceratitis</taxon>
        <taxon>Ceratitis</taxon>
    </lineage>
</organism>
<keyword evidence="2 6" id="KW-0489">Methyltransferase</keyword>
<dbReference type="EMBL" id="GAMC01013535">
    <property type="protein sequence ID" value="JAB93020.1"/>
    <property type="molecule type" value="mRNA"/>
</dbReference>
<dbReference type="InterPro" id="IPR029063">
    <property type="entry name" value="SAM-dependent_MTases_sf"/>
</dbReference>
<dbReference type="GO" id="GO:0008171">
    <property type="term" value="F:O-methyltransferase activity"/>
    <property type="evidence" value="ECO:0007669"/>
    <property type="project" value="UniProtKB-UniRule"/>
</dbReference>
<evidence type="ECO:0000256" key="3">
    <source>
        <dbReference type="ARBA" id="ARBA00022679"/>
    </source>
</evidence>
<dbReference type="PROSITE" id="PS51515">
    <property type="entry name" value="BIN3_SAM"/>
    <property type="match status" value="1"/>
</dbReference>
<dbReference type="GO" id="GO:0008173">
    <property type="term" value="F:RNA methyltransferase activity"/>
    <property type="evidence" value="ECO:0007669"/>
    <property type="project" value="UniProtKB-UniRule"/>
</dbReference>
<keyword evidence="4 5" id="KW-0949">S-adenosyl-L-methionine</keyword>
<evidence type="ECO:0000256" key="1">
    <source>
        <dbReference type="ARBA" id="ARBA00008361"/>
    </source>
</evidence>
<evidence type="ECO:0000313" key="10">
    <source>
        <dbReference type="Proteomes" id="UP000606786"/>
    </source>
</evidence>
<gene>
    <name evidence="9" type="primary">BN3D2</name>
    <name evidence="8" type="ORF">CCAP1982_LOCUS6813</name>
</gene>
<keyword evidence="10" id="KW-1185">Reference proteome</keyword>
<dbReference type="CDD" id="cd02440">
    <property type="entry name" value="AdoMet_MTases"/>
    <property type="match status" value="1"/>
</dbReference>
<reference evidence="9" key="1">
    <citation type="submission" date="2013-07" db="EMBL/GenBank/DDBJ databases">
        <authorList>
            <person name="Geib S."/>
        </authorList>
    </citation>
    <scope>NUCLEOTIDE SEQUENCE</scope>
</reference>
<keyword evidence="3 6" id="KW-0808">Transferase</keyword>
<reference evidence="8" key="3">
    <citation type="submission" date="2020-11" db="EMBL/GenBank/DDBJ databases">
        <authorList>
            <person name="Whitehead M."/>
        </authorList>
    </citation>
    <scope>NUCLEOTIDE SEQUENCE</scope>
    <source>
        <strain evidence="8">EGII</strain>
    </source>
</reference>
<dbReference type="GeneID" id="101453271"/>
<evidence type="ECO:0000256" key="2">
    <source>
        <dbReference type="ARBA" id="ARBA00022603"/>
    </source>
</evidence>